<comment type="caution">
    <text evidence="1">The sequence shown here is derived from an EMBL/GenBank/DDBJ whole genome shotgun (WGS) entry which is preliminary data.</text>
</comment>
<sequence>MEAMEATGDGDGGGYQQRRWRRWRLPAMETVEATVEAVCPPFFSNRRSWLSRFLQATLCSSRSAVGIASNPLFYHSLLLHQSPLSPSSQSPIDSQVVHINYIIAKIICQKKNKLASVEKFNSRFRYAQVAGSTNGRSQSSIISCLPFSLSFLSPSYRQTVAGLYRRTIYWYAAASSLHHKQKDEYEFTSAIEGLSISALHSIGALLPTDCDCVPPEKLSLATASPRLICS</sequence>
<accession>A0A103YHN9</accession>
<dbReference type="Proteomes" id="UP000243975">
    <property type="component" value="Unassembled WGS sequence"/>
</dbReference>
<dbReference type="AlphaFoldDB" id="A0A103YHN9"/>
<keyword evidence="2" id="KW-1185">Reference proteome</keyword>
<evidence type="ECO:0000313" key="2">
    <source>
        <dbReference type="Proteomes" id="UP000243975"/>
    </source>
</evidence>
<evidence type="ECO:0000313" key="1">
    <source>
        <dbReference type="EMBL" id="KVI09321.1"/>
    </source>
</evidence>
<reference evidence="1 2" key="1">
    <citation type="journal article" date="2016" name="Sci. Rep.">
        <title>The genome sequence of the outbreeding globe artichoke constructed de novo incorporating a phase-aware low-pass sequencing strategy of F1 progeny.</title>
        <authorList>
            <person name="Scaglione D."/>
            <person name="Reyes-Chin-Wo S."/>
            <person name="Acquadro A."/>
            <person name="Froenicke L."/>
            <person name="Portis E."/>
            <person name="Beitel C."/>
            <person name="Tirone M."/>
            <person name="Mauro R."/>
            <person name="Lo Monaco A."/>
            <person name="Mauromicale G."/>
            <person name="Faccioli P."/>
            <person name="Cattivelli L."/>
            <person name="Rieseberg L."/>
            <person name="Michelmore R."/>
            <person name="Lanteri S."/>
        </authorList>
    </citation>
    <scope>NUCLEOTIDE SEQUENCE [LARGE SCALE GENOMIC DNA]</scope>
    <source>
        <strain evidence="1">2C</strain>
    </source>
</reference>
<protein>
    <submittedName>
        <fullName evidence="1">Uncharacterized protein</fullName>
    </submittedName>
</protein>
<proteinExistence type="predicted"/>
<gene>
    <name evidence="1" type="ORF">Ccrd_012297</name>
</gene>
<dbReference type="EMBL" id="LEKV01001064">
    <property type="protein sequence ID" value="KVI09321.1"/>
    <property type="molecule type" value="Genomic_DNA"/>
</dbReference>
<name>A0A103YHN9_CYNCS</name>
<organism evidence="1 2">
    <name type="scientific">Cynara cardunculus var. scolymus</name>
    <name type="common">Globe artichoke</name>
    <name type="synonym">Cynara scolymus</name>
    <dbReference type="NCBI Taxonomy" id="59895"/>
    <lineage>
        <taxon>Eukaryota</taxon>
        <taxon>Viridiplantae</taxon>
        <taxon>Streptophyta</taxon>
        <taxon>Embryophyta</taxon>
        <taxon>Tracheophyta</taxon>
        <taxon>Spermatophyta</taxon>
        <taxon>Magnoliopsida</taxon>
        <taxon>eudicotyledons</taxon>
        <taxon>Gunneridae</taxon>
        <taxon>Pentapetalae</taxon>
        <taxon>asterids</taxon>
        <taxon>campanulids</taxon>
        <taxon>Asterales</taxon>
        <taxon>Asteraceae</taxon>
        <taxon>Carduoideae</taxon>
        <taxon>Cardueae</taxon>
        <taxon>Carduinae</taxon>
        <taxon>Cynara</taxon>
    </lineage>
</organism>
<dbReference type="Gramene" id="KVI09321">
    <property type="protein sequence ID" value="KVI09321"/>
    <property type="gene ID" value="Ccrd_012297"/>
</dbReference>